<feature type="transmembrane region" description="Helical" evidence="2">
    <location>
        <begin position="32"/>
        <end position="55"/>
    </location>
</feature>
<keyword evidence="2" id="KW-0472">Membrane</keyword>
<keyword evidence="2" id="KW-1133">Transmembrane helix</keyword>
<name>A0ABR4N8P7_9FUNG</name>
<evidence type="ECO:0008006" key="5">
    <source>
        <dbReference type="Google" id="ProtNLM"/>
    </source>
</evidence>
<keyword evidence="2" id="KW-0812">Transmembrane</keyword>
<proteinExistence type="predicted"/>
<evidence type="ECO:0000313" key="3">
    <source>
        <dbReference type="EMBL" id="KAL2915887.1"/>
    </source>
</evidence>
<reference evidence="3 4" key="1">
    <citation type="submission" date="2023-09" db="EMBL/GenBank/DDBJ databases">
        <title>Pangenome analysis of Batrachochytrium dendrobatidis and related Chytrids.</title>
        <authorList>
            <person name="Yacoub M.N."/>
            <person name="Stajich J.E."/>
            <person name="James T.Y."/>
        </authorList>
    </citation>
    <scope>NUCLEOTIDE SEQUENCE [LARGE SCALE GENOMIC DNA]</scope>
    <source>
        <strain evidence="3 4">JEL0888</strain>
    </source>
</reference>
<gene>
    <name evidence="3" type="ORF">HK105_204588</name>
</gene>
<accession>A0ABR4N8P7</accession>
<keyword evidence="4" id="KW-1185">Reference proteome</keyword>
<evidence type="ECO:0000256" key="1">
    <source>
        <dbReference type="SAM" id="MobiDB-lite"/>
    </source>
</evidence>
<organism evidence="3 4">
    <name type="scientific">Polyrhizophydium stewartii</name>
    <dbReference type="NCBI Taxonomy" id="2732419"/>
    <lineage>
        <taxon>Eukaryota</taxon>
        <taxon>Fungi</taxon>
        <taxon>Fungi incertae sedis</taxon>
        <taxon>Chytridiomycota</taxon>
        <taxon>Chytridiomycota incertae sedis</taxon>
        <taxon>Chytridiomycetes</taxon>
        <taxon>Rhizophydiales</taxon>
        <taxon>Rhizophydiales incertae sedis</taxon>
        <taxon>Polyrhizophydium</taxon>
    </lineage>
</organism>
<sequence>MDGDPPAAQHADVAAAVWALPRAAAMRRRRRTAALLLLAHLVLACAVVAWSSVLVSHLQTIRRQTQHMHQRNLDQWRRLRQDTLLQGYRDPLLMLDTRLAAGIRPRQQPSGAQRSDASTPAASDATNHAAVDAEAARAAGASASAAVLAAAEAVAAGAEEEPAGITKQCVLWSFETADTSNVDPMPAESDGPGALPPAQILLSPPVEHRIGQRLALVVPFGAWQVGRLLALLRSEWPARPPCQAHAPYAPFVDLVLYFEHDLLDTPFTSVDELESAVRSSPAVERCFAGVHFLSARLTETQASVPSLAAARMFFKLFAPPSALAQTFDAILYLGTATTPCRALWLDRIYEDAAFGPEFWIKGSIVRDKTYGIGGLDWGAYLHGQASLYALRDPRWHLYVLQASMRFWDNPHAHGMAFDVALDRVRADRTAVDWIEFTETAHLFVFWPLVQHWRSTPVDVADVCRRYPGTYLVAGDWLADAASARPATGSSGGGG</sequence>
<comment type="caution">
    <text evidence="3">The sequence shown here is derived from an EMBL/GenBank/DDBJ whole genome shotgun (WGS) entry which is preliminary data.</text>
</comment>
<feature type="compositionally biased region" description="Low complexity" evidence="1">
    <location>
        <begin position="115"/>
        <end position="129"/>
    </location>
</feature>
<protein>
    <recommendedName>
        <fullName evidence="5">Hexosyltransferase</fullName>
    </recommendedName>
</protein>
<evidence type="ECO:0000313" key="4">
    <source>
        <dbReference type="Proteomes" id="UP001527925"/>
    </source>
</evidence>
<dbReference type="EMBL" id="JADGIZ020000020">
    <property type="protein sequence ID" value="KAL2915887.1"/>
    <property type="molecule type" value="Genomic_DNA"/>
</dbReference>
<evidence type="ECO:0000256" key="2">
    <source>
        <dbReference type="SAM" id="Phobius"/>
    </source>
</evidence>
<feature type="region of interest" description="Disordered" evidence="1">
    <location>
        <begin position="103"/>
        <end position="129"/>
    </location>
</feature>
<dbReference type="Proteomes" id="UP001527925">
    <property type="component" value="Unassembled WGS sequence"/>
</dbReference>